<dbReference type="InterPro" id="IPR022770">
    <property type="entry name" value="IucA/IucC-like_C"/>
</dbReference>
<reference evidence="5" key="1">
    <citation type="submission" date="2023-11" db="EMBL/GenBank/DDBJ databases">
        <title>Genome sequence of Cyanobacterium aponinum BCRC AL20115.</title>
        <authorList>
            <person name="Chang H.-Y."/>
            <person name="Lin K.-M."/>
            <person name="Hsueh H.-T."/>
            <person name="Chu H.-A."/>
            <person name="Kuo C.-H."/>
        </authorList>
    </citation>
    <scope>NUCLEOTIDE SEQUENCE</scope>
    <source>
        <strain evidence="5">AL20115</strain>
    </source>
</reference>
<dbReference type="GO" id="GO:0019290">
    <property type="term" value="P:siderophore biosynthetic process"/>
    <property type="evidence" value="ECO:0007669"/>
    <property type="project" value="InterPro"/>
</dbReference>
<dbReference type="PANTHER" id="PTHR34384:SF5">
    <property type="entry name" value="L-2,3-DIAMINOPROPANOATE--CITRATE LIGASE"/>
    <property type="match status" value="1"/>
</dbReference>
<evidence type="ECO:0000259" key="3">
    <source>
        <dbReference type="Pfam" id="PF04183"/>
    </source>
</evidence>
<name>A0AAF0ZGB5_9CHRO</name>
<dbReference type="Pfam" id="PF04183">
    <property type="entry name" value="IucA_IucC"/>
    <property type="match status" value="1"/>
</dbReference>
<protein>
    <submittedName>
        <fullName evidence="5">IucA/IucC family siderophore biosynthesis protein</fullName>
    </submittedName>
</protein>
<evidence type="ECO:0000313" key="5">
    <source>
        <dbReference type="EMBL" id="WPF89908.1"/>
    </source>
</evidence>
<evidence type="ECO:0000256" key="2">
    <source>
        <dbReference type="ARBA" id="ARBA00007832"/>
    </source>
</evidence>
<evidence type="ECO:0000256" key="1">
    <source>
        <dbReference type="ARBA" id="ARBA00004924"/>
    </source>
</evidence>
<dbReference type="RefSeq" id="WP_320002084.1">
    <property type="nucleotide sequence ID" value="NZ_CP138348.1"/>
</dbReference>
<dbReference type="InterPro" id="IPR037455">
    <property type="entry name" value="LucA/IucC-like"/>
</dbReference>
<gene>
    <name evidence="5" type="ORF">SAY89_06475</name>
</gene>
<dbReference type="Gene3D" id="1.10.510.40">
    <property type="match status" value="1"/>
</dbReference>
<accession>A0AAF0ZGB5</accession>
<sequence>MNSKKIAEQATIQSFLNCYLRETRDYEKLPPDMPLAMQISELTEAKVVLRCPLPRQNLDIFAGVRYWSLCDRHLFTFPIFYKSQNTSELLKLDYVTLTALISKELSLNSNSSENCDELILRVIQSCQNIEQFLNHRQPDIDSLYDFHQNFIDSEQSLIFGHHFHPTPKSRQGFLEEELPIYSPETQGAFSLHYFRAHSSIILEGSTLEKTATELIKDELRADQNISESFKNKYCNPDEYALIPVHPWQAKWLKHSPKVQELLNEGLLEDIGQQGKPYQPTSSIRTVYNSQSQFMFKLSLNVKITNSIRGNLYKELERGLEVNRILSSPIGEDLYAHFPNFDIVRDPAYITIPLDGLESGFATILRTNPFHTENYQSHSNAQPTNITTDATCLIALCQDSVTGQSSRLGTIIRTLAEKENVSTEVISLKWFQKYLQISLKPILWLYFTYGIALEAHQQNSLLELKEGYPHRFFYRDNQGYYYRRSFQYLLNSILPNISEKSETICDDGVIDERLMYYLFINNIFGLINAFGVAGLIDESLLFAELRKHLTEFENVNLSGSLLLENLKQTTLRSKANLLTRFHDMDELVGSVATQSVYVDIHNPLVEKKNPVLGGAYV</sequence>
<feature type="domain" description="Aerobactin siderophore biosynthesis IucA/IucC-like C-terminal" evidence="4">
    <location>
        <begin position="428"/>
        <end position="586"/>
    </location>
</feature>
<dbReference type="InterPro" id="IPR007310">
    <property type="entry name" value="Aerobactin_biosyn_IucA/IucC_N"/>
</dbReference>
<feature type="domain" description="Aerobactin siderophore biosynthesis IucA/IucC N-terminal" evidence="3">
    <location>
        <begin position="150"/>
        <end position="397"/>
    </location>
</feature>
<dbReference type="EMBL" id="CP138348">
    <property type="protein sequence ID" value="WPF89908.1"/>
    <property type="molecule type" value="Genomic_DNA"/>
</dbReference>
<organism evidence="5">
    <name type="scientific">Cyanobacterium aponinum AL20115</name>
    <dbReference type="NCBI Taxonomy" id="3090662"/>
    <lineage>
        <taxon>Bacteria</taxon>
        <taxon>Bacillati</taxon>
        <taxon>Cyanobacteriota</taxon>
        <taxon>Cyanophyceae</taxon>
        <taxon>Oscillatoriophycideae</taxon>
        <taxon>Chroococcales</taxon>
        <taxon>Geminocystaceae</taxon>
        <taxon>Cyanobacterium</taxon>
    </lineage>
</organism>
<comment type="pathway">
    <text evidence="1">Siderophore biosynthesis.</text>
</comment>
<dbReference type="AlphaFoldDB" id="A0AAF0ZGB5"/>
<proteinExistence type="inferred from homology"/>
<dbReference type="Pfam" id="PF06276">
    <property type="entry name" value="FhuF"/>
    <property type="match status" value="1"/>
</dbReference>
<evidence type="ECO:0000259" key="4">
    <source>
        <dbReference type="Pfam" id="PF06276"/>
    </source>
</evidence>
<comment type="similarity">
    <text evidence="2">Belongs to the IucA/IucC family.</text>
</comment>
<dbReference type="GO" id="GO:0016881">
    <property type="term" value="F:acid-amino acid ligase activity"/>
    <property type="evidence" value="ECO:0007669"/>
    <property type="project" value="UniProtKB-ARBA"/>
</dbReference>
<dbReference type="PANTHER" id="PTHR34384">
    <property type="entry name" value="L-2,3-DIAMINOPROPANOATE--CITRATE LIGASE"/>
    <property type="match status" value="1"/>
</dbReference>